<dbReference type="OrthoDB" id="9803968at2"/>
<evidence type="ECO:0000313" key="8">
    <source>
        <dbReference type="EMBL" id="ABV92002.1"/>
    </source>
</evidence>
<dbReference type="PANTHER" id="PTHR24096:SF149">
    <property type="entry name" value="AMP-BINDING DOMAIN-CONTAINING PROTEIN-RELATED"/>
    <property type="match status" value="1"/>
</dbReference>
<dbReference type="PROSITE" id="PS00455">
    <property type="entry name" value="AMP_BINDING"/>
    <property type="match status" value="1"/>
</dbReference>
<dbReference type="EMBL" id="CP000830">
    <property type="protein sequence ID" value="ABV92002.1"/>
    <property type="molecule type" value="Genomic_DNA"/>
</dbReference>
<feature type="domain" description="AMP-dependent synthetase/ligase" evidence="6">
    <location>
        <begin position="26"/>
        <end position="376"/>
    </location>
</feature>
<dbReference type="STRING" id="398580.Dshi_0253"/>
<dbReference type="Pfam" id="PF13193">
    <property type="entry name" value="AMP-binding_C"/>
    <property type="match status" value="1"/>
</dbReference>
<evidence type="ECO:0000259" key="6">
    <source>
        <dbReference type="Pfam" id="PF00501"/>
    </source>
</evidence>
<dbReference type="EC" id="6.2.1.12" evidence="8"/>
<proteinExistence type="inferred from homology"/>
<dbReference type="GO" id="GO:0005524">
    <property type="term" value="F:ATP binding"/>
    <property type="evidence" value="ECO:0007669"/>
    <property type="project" value="UniProtKB-KW"/>
</dbReference>
<dbReference type="FunFam" id="3.30.300.30:FF:000007">
    <property type="entry name" value="4-coumarate--CoA ligase 2"/>
    <property type="match status" value="1"/>
</dbReference>
<keyword evidence="9" id="KW-1185">Reference proteome</keyword>
<dbReference type="AlphaFoldDB" id="A8LLJ2"/>
<dbReference type="FunFam" id="3.40.50.12780:FF:000003">
    <property type="entry name" value="Long-chain-fatty-acid--CoA ligase FadD"/>
    <property type="match status" value="1"/>
</dbReference>
<evidence type="ECO:0000259" key="7">
    <source>
        <dbReference type="Pfam" id="PF13193"/>
    </source>
</evidence>
<evidence type="ECO:0000256" key="4">
    <source>
        <dbReference type="ARBA" id="ARBA00022840"/>
    </source>
</evidence>
<evidence type="ECO:0000256" key="3">
    <source>
        <dbReference type="ARBA" id="ARBA00022741"/>
    </source>
</evidence>
<dbReference type="InterPro" id="IPR042099">
    <property type="entry name" value="ANL_N_sf"/>
</dbReference>
<gene>
    <name evidence="8" type="ordered locus">Dshi_0253</name>
</gene>
<evidence type="ECO:0000256" key="5">
    <source>
        <dbReference type="SAM" id="MobiDB-lite"/>
    </source>
</evidence>
<dbReference type="eggNOG" id="COG0318">
    <property type="taxonomic scope" value="Bacteria"/>
</dbReference>
<feature type="domain" description="AMP-binding enzyme C-terminal" evidence="7">
    <location>
        <begin position="427"/>
        <end position="501"/>
    </location>
</feature>
<name>A8LLJ2_DINSH</name>
<dbReference type="Proteomes" id="UP000006833">
    <property type="component" value="Chromosome"/>
</dbReference>
<protein>
    <submittedName>
        <fullName evidence="8">Putative Acyl-CoA synthetases (AMP-forming)/AMP-acid ligases II</fullName>
        <ecNumber evidence="8">6.2.1.12</ecNumber>
    </submittedName>
</protein>
<dbReference type="SUPFAM" id="SSF56801">
    <property type="entry name" value="Acetyl-CoA synthetase-like"/>
    <property type="match status" value="1"/>
</dbReference>
<organism evidence="8 9">
    <name type="scientific">Dinoroseobacter shibae (strain DSM 16493 / NCIMB 14021 / DFL 12)</name>
    <dbReference type="NCBI Taxonomy" id="398580"/>
    <lineage>
        <taxon>Bacteria</taxon>
        <taxon>Pseudomonadati</taxon>
        <taxon>Pseudomonadota</taxon>
        <taxon>Alphaproteobacteria</taxon>
        <taxon>Rhodobacterales</taxon>
        <taxon>Roseobacteraceae</taxon>
        <taxon>Dinoroseobacter</taxon>
    </lineage>
</organism>
<dbReference type="GO" id="GO:0016207">
    <property type="term" value="F:4-coumarate-CoA ligase activity"/>
    <property type="evidence" value="ECO:0007669"/>
    <property type="project" value="UniProtKB-EC"/>
</dbReference>
<dbReference type="KEGG" id="dsh:Dshi_0253"/>
<accession>A8LLJ2</accession>
<dbReference type="PANTHER" id="PTHR24096">
    <property type="entry name" value="LONG-CHAIN-FATTY-ACID--COA LIGASE"/>
    <property type="match status" value="1"/>
</dbReference>
<dbReference type="Pfam" id="PF00501">
    <property type="entry name" value="AMP-binding"/>
    <property type="match status" value="1"/>
</dbReference>
<sequence length="519" mass="54620">MKIYRSPFADVTVRDLSITEALFEGLARRGDAPILIDGPSGAAMTGAQLEGRIRACAGGLRARGIGPGDVVAIMAPNMPDYATAFHGAAFAGATVTTLNPTYTTEEAAHQLRDSGAQMLVTVPAFADLAAEAVQGTGVTETVMMGTTGPGSLEALFGPPLAAQVAVDLARDIVVLPYSSGTTGLPKGVMLSHRNLVVNVDQTAEIIGITVQDVTVGFLPFFHIYGMTVLMNCYLSRGAAVVTMPRFDLEQFLSLCQTHRPRQLYIAPPVALALAKHPMVDDYDLSGVEFILSGAAPLGGDVAEAVGRRLGVEMVQGYGMTEMSPVSHFTPPGQNVPGSVGPTAPSAESRIVDPETGEDAAEGEVWVRGPQIMQGYLNRPDATAETVTRDGWLKTGDLGRFDEAGNLFITDRVKELIKVSGFQVAPAELEAVLLTHPAITDAAVIGVPDDSAGERPMAFVVRSDPDLSEGAVIAHAAEHLAHYKRIARVAFVEAVPKSASGKILRRLLRAKVGEDMATGA</sequence>
<evidence type="ECO:0000256" key="1">
    <source>
        <dbReference type="ARBA" id="ARBA00006432"/>
    </source>
</evidence>
<keyword evidence="4" id="KW-0067">ATP-binding</keyword>
<dbReference type="InterPro" id="IPR045851">
    <property type="entry name" value="AMP-bd_C_sf"/>
</dbReference>
<keyword evidence="2 8" id="KW-0436">Ligase</keyword>
<dbReference type="RefSeq" id="WP_012176935.1">
    <property type="nucleotide sequence ID" value="NC_009952.1"/>
</dbReference>
<dbReference type="Gene3D" id="3.30.300.30">
    <property type="match status" value="1"/>
</dbReference>
<dbReference type="InterPro" id="IPR025110">
    <property type="entry name" value="AMP-bd_C"/>
</dbReference>
<reference evidence="9" key="1">
    <citation type="journal article" date="2010" name="ISME J.">
        <title>The complete genome sequence of the algal symbiont Dinoroseobacter shibae: a hitchhiker's guide to life in the sea.</title>
        <authorList>
            <person name="Wagner-Dobler I."/>
            <person name="Ballhausen B."/>
            <person name="Berger M."/>
            <person name="Brinkhoff T."/>
            <person name="Buchholz I."/>
            <person name="Bunk B."/>
            <person name="Cypionka H."/>
            <person name="Daniel R."/>
            <person name="Drepper T."/>
            <person name="Gerdts G."/>
            <person name="Hahnke S."/>
            <person name="Han C."/>
            <person name="Jahn D."/>
            <person name="Kalhoefer D."/>
            <person name="Kiss H."/>
            <person name="Klenk H.P."/>
            <person name="Kyrpides N."/>
            <person name="Liebl W."/>
            <person name="Liesegang H."/>
            <person name="Meincke L."/>
            <person name="Pati A."/>
            <person name="Petersen J."/>
            <person name="Piekarski T."/>
            <person name="Pommerenke C."/>
            <person name="Pradella S."/>
            <person name="Pukall R."/>
            <person name="Rabus R."/>
            <person name="Stackebrandt E."/>
            <person name="Thole S."/>
            <person name="Thompson L."/>
            <person name="Tielen P."/>
            <person name="Tomasch J."/>
            <person name="von Jan M."/>
            <person name="Wanphrut N."/>
            <person name="Wichels A."/>
            <person name="Zech H."/>
            <person name="Simon M."/>
        </authorList>
    </citation>
    <scope>NUCLEOTIDE SEQUENCE [LARGE SCALE GENOMIC DNA]</scope>
    <source>
        <strain evidence="9">DSM 16493 / NCIMB 14021 / DFL 12</strain>
    </source>
</reference>
<comment type="similarity">
    <text evidence="1">Belongs to the ATP-dependent AMP-binding enzyme family.</text>
</comment>
<dbReference type="HOGENOM" id="CLU_000022_59_2_5"/>
<evidence type="ECO:0000256" key="2">
    <source>
        <dbReference type="ARBA" id="ARBA00022598"/>
    </source>
</evidence>
<evidence type="ECO:0000313" key="9">
    <source>
        <dbReference type="Proteomes" id="UP000006833"/>
    </source>
</evidence>
<feature type="region of interest" description="Disordered" evidence="5">
    <location>
        <begin position="329"/>
        <end position="359"/>
    </location>
</feature>
<dbReference type="InterPro" id="IPR000873">
    <property type="entry name" value="AMP-dep_synth/lig_dom"/>
</dbReference>
<dbReference type="Gene3D" id="3.40.50.12780">
    <property type="entry name" value="N-terminal domain of ligase-like"/>
    <property type="match status" value="1"/>
</dbReference>
<keyword evidence="3" id="KW-0547">Nucleotide-binding</keyword>
<dbReference type="InterPro" id="IPR020845">
    <property type="entry name" value="AMP-binding_CS"/>
</dbReference>